<dbReference type="InterPro" id="IPR001841">
    <property type="entry name" value="Znf_RING"/>
</dbReference>
<keyword evidence="3" id="KW-0808">Transferase</keyword>
<dbReference type="PROSITE" id="PS50089">
    <property type="entry name" value="ZF_RING_2"/>
    <property type="match status" value="1"/>
</dbReference>
<evidence type="ECO:0000256" key="8">
    <source>
        <dbReference type="PROSITE-ProRule" id="PRU00175"/>
    </source>
</evidence>
<keyword evidence="5 8" id="KW-0863">Zinc-finger</keyword>
<dbReference type="OrthoDB" id="1681166at2759"/>
<gene>
    <name evidence="10" type="ORF">KP509_33G010000</name>
</gene>
<dbReference type="EMBL" id="CM035438">
    <property type="protein sequence ID" value="KAH7285051.1"/>
    <property type="molecule type" value="Genomic_DNA"/>
</dbReference>
<dbReference type="GO" id="GO:0061630">
    <property type="term" value="F:ubiquitin protein ligase activity"/>
    <property type="evidence" value="ECO:0007669"/>
    <property type="project" value="UniProtKB-EC"/>
</dbReference>
<dbReference type="EC" id="2.3.2.27" evidence="2"/>
<dbReference type="PANTHER" id="PTHR46463:SF78">
    <property type="entry name" value="RING-TYPE DOMAIN-CONTAINING PROTEIN"/>
    <property type="match status" value="1"/>
</dbReference>
<dbReference type="PANTHER" id="PTHR46463">
    <property type="entry name" value="ZINC FINGER, RING/FYVE/PHD-TYPE"/>
    <property type="match status" value="1"/>
</dbReference>
<evidence type="ECO:0000256" key="2">
    <source>
        <dbReference type="ARBA" id="ARBA00012483"/>
    </source>
</evidence>
<evidence type="ECO:0000256" key="3">
    <source>
        <dbReference type="ARBA" id="ARBA00022679"/>
    </source>
</evidence>
<keyword evidence="11" id="KW-1185">Reference proteome</keyword>
<name>A0A8T2QP09_CERRI</name>
<evidence type="ECO:0000256" key="4">
    <source>
        <dbReference type="ARBA" id="ARBA00022723"/>
    </source>
</evidence>
<accession>A0A8T2QP09</accession>
<evidence type="ECO:0000259" key="9">
    <source>
        <dbReference type="PROSITE" id="PS50089"/>
    </source>
</evidence>
<evidence type="ECO:0000256" key="5">
    <source>
        <dbReference type="ARBA" id="ARBA00022771"/>
    </source>
</evidence>
<evidence type="ECO:0000256" key="7">
    <source>
        <dbReference type="ARBA" id="ARBA00022833"/>
    </source>
</evidence>
<evidence type="ECO:0000313" key="10">
    <source>
        <dbReference type="EMBL" id="KAH7285051.1"/>
    </source>
</evidence>
<dbReference type="AlphaFoldDB" id="A0A8T2QP09"/>
<dbReference type="GO" id="GO:0008270">
    <property type="term" value="F:zinc ion binding"/>
    <property type="evidence" value="ECO:0007669"/>
    <property type="project" value="UniProtKB-KW"/>
</dbReference>
<keyword evidence="6" id="KW-0833">Ubl conjugation pathway</keyword>
<protein>
    <recommendedName>
        <fullName evidence="2">RING-type E3 ubiquitin transferase</fullName>
        <ecNumber evidence="2">2.3.2.27</ecNumber>
    </recommendedName>
</protein>
<sequence>MAIANGISAYSPSAAFLDVGAQGACDDCCSICLESFCQINPAMVTSCKHCYHLQCILDWAQRSKECPLCWRSLSFKDSTSQVLFGTIEQERAHAEWASQFVQVQGFSACVDSLEERSVQGSLQNRSEHDEAFTYPSTSQDLLRISSAFLEQTDMQEARQARNFSPVAAFHVHSANEPAIMWADIVAAESLGHNQQKSDGSSLSESLKSHFLASSKWISKAKNGFKEKWRSRVKLCRKSEFWVRAQEGSADVVRQAIRRIAPDSGIKDIDVSAVSSTYLQIRNADSSDKDGLLSQINT</sequence>
<evidence type="ECO:0000313" key="11">
    <source>
        <dbReference type="Proteomes" id="UP000825935"/>
    </source>
</evidence>
<organism evidence="10 11">
    <name type="scientific">Ceratopteris richardii</name>
    <name type="common">Triangle waterfern</name>
    <dbReference type="NCBI Taxonomy" id="49495"/>
    <lineage>
        <taxon>Eukaryota</taxon>
        <taxon>Viridiplantae</taxon>
        <taxon>Streptophyta</taxon>
        <taxon>Embryophyta</taxon>
        <taxon>Tracheophyta</taxon>
        <taxon>Polypodiopsida</taxon>
        <taxon>Polypodiidae</taxon>
        <taxon>Polypodiales</taxon>
        <taxon>Pteridineae</taxon>
        <taxon>Pteridaceae</taxon>
        <taxon>Parkerioideae</taxon>
        <taxon>Ceratopteris</taxon>
    </lineage>
</organism>
<reference evidence="10" key="1">
    <citation type="submission" date="2021-08" db="EMBL/GenBank/DDBJ databases">
        <title>WGS assembly of Ceratopteris richardii.</title>
        <authorList>
            <person name="Marchant D.B."/>
            <person name="Chen G."/>
            <person name="Jenkins J."/>
            <person name="Shu S."/>
            <person name="Leebens-Mack J."/>
            <person name="Grimwood J."/>
            <person name="Schmutz J."/>
            <person name="Soltis P."/>
            <person name="Soltis D."/>
            <person name="Chen Z.-H."/>
        </authorList>
    </citation>
    <scope>NUCLEOTIDE SEQUENCE</scope>
    <source>
        <strain evidence="10">Whitten #5841</strain>
        <tissue evidence="10">Leaf</tissue>
    </source>
</reference>
<proteinExistence type="predicted"/>
<evidence type="ECO:0000256" key="1">
    <source>
        <dbReference type="ARBA" id="ARBA00000900"/>
    </source>
</evidence>
<dbReference type="Proteomes" id="UP000825935">
    <property type="component" value="Chromosome 33"/>
</dbReference>
<dbReference type="Pfam" id="PF13639">
    <property type="entry name" value="zf-RING_2"/>
    <property type="match status" value="1"/>
</dbReference>
<evidence type="ECO:0000256" key="6">
    <source>
        <dbReference type="ARBA" id="ARBA00022786"/>
    </source>
</evidence>
<comment type="caution">
    <text evidence="10">The sequence shown here is derived from an EMBL/GenBank/DDBJ whole genome shotgun (WGS) entry which is preliminary data.</text>
</comment>
<keyword evidence="7" id="KW-0862">Zinc</keyword>
<dbReference type="Gene3D" id="3.30.40.10">
    <property type="entry name" value="Zinc/RING finger domain, C3HC4 (zinc finger)"/>
    <property type="match status" value="1"/>
</dbReference>
<dbReference type="SMART" id="SM00184">
    <property type="entry name" value="RING"/>
    <property type="match status" value="1"/>
</dbReference>
<feature type="domain" description="RING-type" evidence="9">
    <location>
        <begin position="29"/>
        <end position="69"/>
    </location>
</feature>
<keyword evidence="4" id="KW-0479">Metal-binding</keyword>
<comment type="catalytic activity">
    <reaction evidence="1">
        <text>S-ubiquitinyl-[E2 ubiquitin-conjugating enzyme]-L-cysteine + [acceptor protein]-L-lysine = [E2 ubiquitin-conjugating enzyme]-L-cysteine + N(6)-ubiquitinyl-[acceptor protein]-L-lysine.</text>
        <dbReference type="EC" id="2.3.2.27"/>
    </reaction>
</comment>
<dbReference type="InterPro" id="IPR013083">
    <property type="entry name" value="Znf_RING/FYVE/PHD"/>
</dbReference>
<dbReference type="SUPFAM" id="SSF57850">
    <property type="entry name" value="RING/U-box"/>
    <property type="match status" value="1"/>
</dbReference>